<evidence type="ECO:0000256" key="4">
    <source>
        <dbReference type="ARBA" id="ARBA00022679"/>
    </source>
</evidence>
<evidence type="ECO:0000256" key="9">
    <source>
        <dbReference type="SAM" id="MobiDB-lite"/>
    </source>
</evidence>
<evidence type="ECO:0000256" key="3">
    <source>
        <dbReference type="ARBA" id="ARBA00022448"/>
    </source>
</evidence>
<dbReference type="GO" id="GO:0006635">
    <property type="term" value="P:fatty acid beta-oxidation"/>
    <property type="evidence" value="ECO:0007669"/>
    <property type="project" value="UniProtKB-UniPathway"/>
</dbReference>
<gene>
    <name evidence="11" type="ORF">TMSB3V08_LOCUS7492</name>
</gene>
<dbReference type="InterPro" id="IPR023213">
    <property type="entry name" value="CAT-like_dom_sf"/>
</dbReference>
<evidence type="ECO:0000256" key="2">
    <source>
        <dbReference type="ARBA" id="ARBA00005232"/>
    </source>
</evidence>
<dbReference type="InterPro" id="IPR042231">
    <property type="entry name" value="Cho/carn_acyl_trans_2"/>
</dbReference>
<feature type="domain" description="Choline/carnitine acyltransferase" evidence="10">
    <location>
        <begin position="233"/>
        <end position="509"/>
    </location>
</feature>
<accession>A0A7R9ED01</accession>
<dbReference type="GO" id="GO:0005777">
    <property type="term" value="C:peroxisome"/>
    <property type="evidence" value="ECO:0007669"/>
    <property type="project" value="TreeGrafter"/>
</dbReference>
<keyword evidence="7" id="KW-0012">Acyltransferase</keyword>
<keyword evidence="3" id="KW-0813">Transport</keyword>
<dbReference type="InterPro" id="IPR039551">
    <property type="entry name" value="Cho/carn_acyl_trans"/>
</dbReference>
<evidence type="ECO:0000313" key="11">
    <source>
        <dbReference type="EMBL" id="CAD7430742.1"/>
    </source>
</evidence>
<dbReference type="GO" id="GO:0004092">
    <property type="term" value="F:carnitine O-acetyltransferase activity"/>
    <property type="evidence" value="ECO:0007669"/>
    <property type="project" value="TreeGrafter"/>
</dbReference>
<evidence type="ECO:0000256" key="7">
    <source>
        <dbReference type="ARBA" id="ARBA00023315"/>
    </source>
</evidence>
<reference evidence="11" key="1">
    <citation type="submission" date="2020-11" db="EMBL/GenBank/DDBJ databases">
        <authorList>
            <person name="Tran Van P."/>
        </authorList>
    </citation>
    <scope>NUCLEOTIDE SEQUENCE</scope>
</reference>
<protein>
    <recommendedName>
        <fullName evidence="10">Choline/carnitine acyltransferase domain-containing protein</fullName>
    </recommendedName>
</protein>
<dbReference type="SUPFAM" id="SSF52777">
    <property type="entry name" value="CoA-dependent acyltransferases"/>
    <property type="match status" value="2"/>
</dbReference>
<name>A0A7R9ED01_9NEOP</name>
<dbReference type="GO" id="GO:0019254">
    <property type="term" value="P:carnitine metabolic process, CoA-linked"/>
    <property type="evidence" value="ECO:0007669"/>
    <property type="project" value="TreeGrafter"/>
</dbReference>
<dbReference type="InterPro" id="IPR042572">
    <property type="entry name" value="Carn_acyl_trans_N"/>
</dbReference>
<proteinExistence type="inferred from homology"/>
<comment type="pathway">
    <text evidence="1">Lipid metabolism; fatty acid beta-oxidation.</text>
</comment>
<evidence type="ECO:0000256" key="8">
    <source>
        <dbReference type="ARBA" id="ARBA00048999"/>
    </source>
</evidence>
<dbReference type="EMBL" id="OB794620">
    <property type="protein sequence ID" value="CAD7430742.1"/>
    <property type="molecule type" value="Genomic_DNA"/>
</dbReference>
<dbReference type="UniPathway" id="UPA00659"/>
<dbReference type="Gene3D" id="3.30.559.70">
    <property type="entry name" value="Choline/Carnitine o-acyltransferase, domain 2"/>
    <property type="match status" value="1"/>
</dbReference>
<comment type="similarity">
    <text evidence="2">Belongs to the carnitine/choline acetyltransferase family.</text>
</comment>
<sequence length="772" mass="86583">MVTNATRILHRSSPLLFGSTLGHVIANAAINASSQRDVAYTPFTVLHISEIVSQQKRLSSLLGVPVYNNIAKNSTSAQTRVTSQPTIAKLPVPPLEKTLEKYLRSTIPGDRSEHCRRKLHPQSRQAGPPGSKRTHQPFTVLPPGPPKGCLPSETLPIAIPVCPPPPYKSSEHRKLLSTNPIKTHIRCLYDKKLQKRLLSLGLDTSPSSCPFLPVKQHALSRRSEPQSLSGCLYATSVKPFLNATELQVTQDIVREFGSDSGLGRKLQRLLEDRASRTDNWLADWWLKYAYLSYRLPVVVHSSPGIQLPHQSFERQEAHLTYATRFIQGALSFKKILDENRLLQETLGKDPLDMGQYYRIFRTCRIPGLPEDSAYFPEPTDCSRHIVVIHNNEFFSVTILDENMRALDENQLLSQLRFVVEESPRPTKTVGILTSENRDTWAKYHRMLSQDPYNMKLLDVIEKSLFVLCLDGPAPDLGVTDKQSISGLQMVHGGGSRASGGNRWFDKALQDLNYSLPTVTFPVPLKLEFKLTPEVEQGIETACKNLDKLVADFEMYCSTFPAFGKDVLKSFKVSPDSFIQMALQLAFYKLHKTPGAHYESAGLRKFIHGRTETIRSCSQESVDFAMKMLSSTATNEEKYRALLAAINYHKNYAIECVNGHGVDRHLLGLKLIAVENGLEVPALFKDPAYIRSTHFRISTSQVPMRSDGVLSFGPVVPDGYGICYNPRNLNINFSISAFRSNPETNAKKFQEALYKSLQDMHDVAARAHLKSKL</sequence>
<evidence type="ECO:0000256" key="6">
    <source>
        <dbReference type="ARBA" id="ARBA00023098"/>
    </source>
</evidence>
<dbReference type="Gene3D" id="3.30.559.10">
    <property type="entry name" value="Chloramphenicol acetyltransferase-like domain"/>
    <property type="match status" value="1"/>
</dbReference>
<keyword evidence="6" id="KW-0443">Lipid metabolism</keyword>
<dbReference type="PANTHER" id="PTHR22589:SF103">
    <property type="entry name" value="CARNITINE O-ACETYL-TRANSFERASE, ISOFORM A-RELATED"/>
    <property type="match status" value="1"/>
</dbReference>
<feature type="domain" description="Choline/carnitine acyltransferase" evidence="10">
    <location>
        <begin position="519"/>
        <end position="753"/>
    </location>
</feature>
<dbReference type="AlphaFoldDB" id="A0A7R9ED01"/>
<organism evidence="11">
    <name type="scientific">Timema monikensis</name>
    <dbReference type="NCBI Taxonomy" id="170555"/>
    <lineage>
        <taxon>Eukaryota</taxon>
        <taxon>Metazoa</taxon>
        <taxon>Ecdysozoa</taxon>
        <taxon>Arthropoda</taxon>
        <taxon>Hexapoda</taxon>
        <taxon>Insecta</taxon>
        <taxon>Pterygota</taxon>
        <taxon>Neoptera</taxon>
        <taxon>Polyneoptera</taxon>
        <taxon>Phasmatodea</taxon>
        <taxon>Timematodea</taxon>
        <taxon>Timematoidea</taxon>
        <taxon>Timematidae</taxon>
        <taxon>Timema</taxon>
    </lineage>
</organism>
<comment type="catalytic activity">
    <reaction evidence="8">
        <text>4,8-dimethylnonanoyl-CoA + (R)-carnitine = O-4,8-dimethylnonanoyl-(R)-carnitine + CoA</text>
        <dbReference type="Rhea" id="RHEA:44860"/>
        <dbReference type="ChEBI" id="CHEBI:16347"/>
        <dbReference type="ChEBI" id="CHEBI:57287"/>
        <dbReference type="ChEBI" id="CHEBI:77061"/>
        <dbReference type="ChEBI" id="CHEBI:84654"/>
    </reaction>
</comment>
<dbReference type="Pfam" id="PF00755">
    <property type="entry name" value="Carn_acyltransf"/>
    <property type="match status" value="2"/>
</dbReference>
<dbReference type="Gene3D" id="1.10.275.20">
    <property type="entry name" value="Choline/Carnitine o-acyltransferase"/>
    <property type="match status" value="1"/>
</dbReference>
<keyword evidence="4" id="KW-0808">Transferase</keyword>
<feature type="region of interest" description="Disordered" evidence="9">
    <location>
        <begin position="106"/>
        <end position="142"/>
    </location>
</feature>
<evidence type="ECO:0000256" key="1">
    <source>
        <dbReference type="ARBA" id="ARBA00005005"/>
    </source>
</evidence>
<dbReference type="PANTHER" id="PTHR22589">
    <property type="entry name" value="CARNITINE O-ACYLTRANSFERASE"/>
    <property type="match status" value="1"/>
</dbReference>
<evidence type="ECO:0000259" key="10">
    <source>
        <dbReference type="Pfam" id="PF00755"/>
    </source>
</evidence>
<evidence type="ECO:0000256" key="5">
    <source>
        <dbReference type="ARBA" id="ARBA00022832"/>
    </source>
</evidence>
<keyword evidence="5" id="KW-0276">Fatty acid metabolism</keyword>
<dbReference type="InterPro" id="IPR000542">
    <property type="entry name" value="Carn_acyl_trans"/>
</dbReference>